<feature type="region of interest" description="Disordered" evidence="1">
    <location>
        <begin position="192"/>
        <end position="212"/>
    </location>
</feature>
<evidence type="ECO:0000313" key="3">
    <source>
        <dbReference type="EMBL" id="KAG7509726.1"/>
    </source>
</evidence>
<dbReference type="GO" id="GO:0005634">
    <property type="term" value="C:nucleus"/>
    <property type="evidence" value="ECO:0007669"/>
    <property type="project" value="TreeGrafter"/>
</dbReference>
<dbReference type="PANTHER" id="PTHR23354:SF120">
    <property type="entry name" value="OXIDATION RESISTANCE PROTEIN 1-LIKE ISOFORM X1"/>
    <property type="match status" value="1"/>
</dbReference>
<feature type="compositionally biased region" description="Polar residues" evidence="1">
    <location>
        <begin position="232"/>
        <end position="243"/>
    </location>
</feature>
<dbReference type="PROSITE" id="PS51886">
    <property type="entry name" value="TLDC"/>
    <property type="match status" value="1"/>
</dbReference>
<gene>
    <name evidence="3" type="ORF">JOB18_002875</name>
</gene>
<feature type="region of interest" description="Disordered" evidence="1">
    <location>
        <begin position="227"/>
        <end position="272"/>
    </location>
</feature>
<feature type="compositionally biased region" description="Basic and acidic residues" evidence="1">
    <location>
        <begin position="245"/>
        <end position="259"/>
    </location>
</feature>
<keyword evidence="4" id="KW-1185">Reference proteome</keyword>
<organism evidence="3 4">
    <name type="scientific">Solea senegalensis</name>
    <name type="common">Senegalese sole</name>
    <dbReference type="NCBI Taxonomy" id="28829"/>
    <lineage>
        <taxon>Eukaryota</taxon>
        <taxon>Metazoa</taxon>
        <taxon>Chordata</taxon>
        <taxon>Craniata</taxon>
        <taxon>Vertebrata</taxon>
        <taxon>Euteleostomi</taxon>
        <taxon>Actinopterygii</taxon>
        <taxon>Neopterygii</taxon>
        <taxon>Teleostei</taxon>
        <taxon>Neoteleostei</taxon>
        <taxon>Acanthomorphata</taxon>
        <taxon>Carangaria</taxon>
        <taxon>Pleuronectiformes</taxon>
        <taxon>Pleuronectoidei</taxon>
        <taxon>Soleidae</taxon>
        <taxon>Solea</taxon>
    </lineage>
</organism>
<dbReference type="EMBL" id="JAGKHQ010000008">
    <property type="protein sequence ID" value="KAG7509726.1"/>
    <property type="molecule type" value="Genomic_DNA"/>
</dbReference>
<feature type="region of interest" description="Disordered" evidence="1">
    <location>
        <begin position="534"/>
        <end position="553"/>
    </location>
</feature>
<accession>A0AAV6RWH0</accession>
<dbReference type="Pfam" id="PF07534">
    <property type="entry name" value="TLD"/>
    <property type="match status" value="1"/>
</dbReference>
<dbReference type="SMART" id="SM00584">
    <property type="entry name" value="TLDc"/>
    <property type="match status" value="1"/>
</dbReference>
<evidence type="ECO:0000313" key="4">
    <source>
        <dbReference type="Proteomes" id="UP000693946"/>
    </source>
</evidence>
<dbReference type="PANTHER" id="PTHR23354">
    <property type="entry name" value="NUCLEOLAR PROTEIN 7/ESTROGEN RECEPTOR COACTIVATOR-RELATED"/>
    <property type="match status" value="1"/>
</dbReference>
<reference evidence="3 4" key="1">
    <citation type="journal article" date="2021" name="Sci. Rep.">
        <title>Chromosome anchoring in Senegalese sole (Solea senegalensis) reveals sex-associated markers and genome rearrangements in flatfish.</title>
        <authorList>
            <person name="Guerrero-Cozar I."/>
            <person name="Gomez-Garrido J."/>
            <person name="Berbel C."/>
            <person name="Martinez-Blanch J.F."/>
            <person name="Alioto T."/>
            <person name="Claros M.G."/>
            <person name="Gagnaire P.A."/>
            <person name="Manchado M."/>
        </authorList>
    </citation>
    <scope>NUCLEOTIDE SEQUENCE [LARGE SCALE GENOMIC DNA]</scope>
    <source>
        <strain evidence="3">Sse05_10M</strain>
    </source>
</reference>
<feature type="region of interest" description="Disordered" evidence="1">
    <location>
        <begin position="93"/>
        <end position="143"/>
    </location>
</feature>
<dbReference type="Proteomes" id="UP000693946">
    <property type="component" value="Linkage Group LG16"/>
</dbReference>
<dbReference type="InterPro" id="IPR006571">
    <property type="entry name" value="TLDc_dom"/>
</dbReference>
<name>A0AAV6RWH0_SOLSE</name>
<protein>
    <recommendedName>
        <fullName evidence="2">TLDc domain-containing protein</fullName>
    </recommendedName>
</protein>
<dbReference type="GO" id="GO:0006979">
    <property type="term" value="P:response to oxidative stress"/>
    <property type="evidence" value="ECO:0007669"/>
    <property type="project" value="TreeGrafter"/>
</dbReference>
<sequence length="822" mass="90402">MTLNPTPPFYTFFLVFCTKYTCVHVSATHLHLHPWTGHRCDKLGQGKKLRTKDDRKMAQSVRRPEALGAMDHENKRDKVRIGYFGNVKSRLGSKLPPGVSQPPQFAKRPWETQPQARVVQEATAGGQSRHRPDVGRPLDHIPHIRNPKLRQYYLQGTSWDLNNAAVKQEPVSDDSVSNRGLHGDTVFSVSSQFHSADPSSAGDGKMGHSSANLSSAALVSREQLLVPKRRSTPSGQGSAQNPDSGPRETSEAETDRDCVDTVPAPPLSPSPEAEYDKLLDVEAFPLPDGQLCLLALPPECCQGEGPEAMPYLKLFCRYITDRKGVVSGILLVTSKKIFFDPCKTLAVVKEHGCEEYLLSCSVDSLASVAFFSDISHVHFSTSQQRRKGKKFLQKFKATKSRAGGLPNPKGESLPALVSAASSELSGLALGPTREAAGGDAEAASRDIVEAERMLDSSLLELLSDSSAGGLGVAVLSSAASFCCVGQEVTSTVKPGDEEGTLHVKSQTTEPQTSAAAAGSAGKLMFVRLRVQSSAGKRQVGQGPHLGSTKSSSQRDAWLALSRESADELHAYLTHCRPDLCVLEGEKEEEQGEADREEEEFVLIEDKEEREDDVDEEEEVFQRHRGSGEDWEMVLMEENMDKATQVIDRDPEGLSGIVESSHILEASHVRELCKELPARTVSRTWQLAFSVSRHGASLKSLYRKLSRTDSPVLIVIKDALDEIFGAFLSHPLRPSETFYGTGETFLFMLHPRFKCFRWTGENSFFIKGDMDSFAIGGGSGHFGLWVDENLYLGRSSPCYTFNNCCLSETDDFRIMELEVWTFN</sequence>
<evidence type="ECO:0000259" key="2">
    <source>
        <dbReference type="PROSITE" id="PS51886"/>
    </source>
</evidence>
<feature type="domain" description="TLDc" evidence="2">
    <location>
        <begin position="661"/>
        <end position="822"/>
    </location>
</feature>
<feature type="compositionally biased region" description="Basic and acidic residues" evidence="1">
    <location>
        <begin position="130"/>
        <end position="142"/>
    </location>
</feature>
<evidence type="ECO:0000256" key="1">
    <source>
        <dbReference type="SAM" id="MobiDB-lite"/>
    </source>
</evidence>
<dbReference type="AlphaFoldDB" id="A0AAV6RWH0"/>
<proteinExistence type="predicted"/>
<comment type="caution">
    <text evidence="3">The sequence shown here is derived from an EMBL/GenBank/DDBJ whole genome shotgun (WGS) entry which is preliminary data.</text>
</comment>
<dbReference type="GO" id="GO:0006357">
    <property type="term" value="P:regulation of transcription by RNA polymerase II"/>
    <property type="evidence" value="ECO:0007669"/>
    <property type="project" value="TreeGrafter"/>
</dbReference>